<evidence type="ECO:0000256" key="1">
    <source>
        <dbReference type="ARBA" id="ARBA00023239"/>
    </source>
</evidence>
<organism evidence="3 4">
    <name type="scientific">Candidatus Acidiferrum panamense</name>
    <dbReference type="NCBI Taxonomy" id="2741543"/>
    <lineage>
        <taxon>Bacteria</taxon>
        <taxon>Pseudomonadati</taxon>
        <taxon>Acidobacteriota</taxon>
        <taxon>Terriglobia</taxon>
        <taxon>Candidatus Acidiferrales</taxon>
        <taxon>Candidatus Acidiferrum</taxon>
    </lineage>
</organism>
<dbReference type="Pfam" id="PF02746">
    <property type="entry name" value="MR_MLE_N"/>
    <property type="match status" value="1"/>
</dbReference>
<comment type="caution">
    <text evidence="3">The sequence shown here is derived from an EMBL/GenBank/DDBJ whole genome shotgun (WGS) entry which is preliminary data.</text>
</comment>
<dbReference type="InterPro" id="IPR013342">
    <property type="entry name" value="Mandelate_racemase_C"/>
</dbReference>
<dbReference type="PANTHER" id="PTHR48080">
    <property type="entry name" value="D-GALACTONATE DEHYDRATASE-RELATED"/>
    <property type="match status" value="1"/>
</dbReference>
<dbReference type="SUPFAM" id="SSF54826">
    <property type="entry name" value="Enolase N-terminal domain-like"/>
    <property type="match status" value="1"/>
</dbReference>
<dbReference type="Proteomes" id="UP000567293">
    <property type="component" value="Unassembled WGS sequence"/>
</dbReference>
<dbReference type="CDD" id="cd03316">
    <property type="entry name" value="MR_like"/>
    <property type="match status" value="1"/>
</dbReference>
<dbReference type="SUPFAM" id="SSF51604">
    <property type="entry name" value="Enolase C-terminal domain-like"/>
    <property type="match status" value="1"/>
</dbReference>
<accession>A0A7V8T066</accession>
<feature type="domain" description="Mandelate racemase/muconate lactonizing enzyme C-terminal" evidence="2">
    <location>
        <begin position="142"/>
        <end position="245"/>
    </location>
</feature>
<keyword evidence="4" id="KW-1185">Reference proteome</keyword>
<dbReference type="AlphaFoldDB" id="A0A7V8T066"/>
<reference evidence="3" key="1">
    <citation type="submission" date="2020-06" db="EMBL/GenBank/DDBJ databases">
        <title>Legume-microbial interactions unlock mineral nutrients during tropical forest succession.</title>
        <authorList>
            <person name="Epihov D.Z."/>
        </authorList>
    </citation>
    <scope>NUCLEOTIDE SEQUENCE [LARGE SCALE GENOMIC DNA]</scope>
    <source>
        <strain evidence="3">Pan2503</strain>
    </source>
</reference>
<evidence type="ECO:0000313" key="3">
    <source>
        <dbReference type="EMBL" id="MBA0088711.1"/>
    </source>
</evidence>
<feature type="non-terminal residue" evidence="3">
    <location>
        <position position="363"/>
    </location>
</feature>
<dbReference type="SFLD" id="SFLDS00001">
    <property type="entry name" value="Enolase"/>
    <property type="match status" value="1"/>
</dbReference>
<protein>
    <submittedName>
        <fullName evidence="3">Mandelate racemase/muconate lactonizing enzyme family protein</fullName>
    </submittedName>
</protein>
<evidence type="ECO:0000259" key="2">
    <source>
        <dbReference type="SMART" id="SM00922"/>
    </source>
</evidence>
<gene>
    <name evidence="3" type="ORF">HRJ53_27290</name>
</gene>
<dbReference type="GO" id="GO:0016829">
    <property type="term" value="F:lyase activity"/>
    <property type="evidence" value="ECO:0007669"/>
    <property type="project" value="UniProtKB-KW"/>
</dbReference>
<dbReference type="PANTHER" id="PTHR48080:SF2">
    <property type="entry name" value="D-GALACTONATE DEHYDRATASE"/>
    <property type="match status" value="1"/>
</dbReference>
<dbReference type="Gene3D" id="3.20.20.120">
    <property type="entry name" value="Enolase-like C-terminal domain"/>
    <property type="match status" value="1"/>
</dbReference>
<dbReference type="InterPro" id="IPR029017">
    <property type="entry name" value="Enolase-like_N"/>
</dbReference>
<dbReference type="InterPro" id="IPR029065">
    <property type="entry name" value="Enolase_C-like"/>
</dbReference>
<dbReference type="EMBL" id="JACDQQ010002640">
    <property type="protein sequence ID" value="MBA0088711.1"/>
    <property type="molecule type" value="Genomic_DNA"/>
</dbReference>
<dbReference type="Gene3D" id="3.30.390.10">
    <property type="entry name" value="Enolase-like, N-terminal domain"/>
    <property type="match status" value="1"/>
</dbReference>
<dbReference type="Pfam" id="PF13378">
    <property type="entry name" value="MR_MLE_C"/>
    <property type="match status" value="1"/>
</dbReference>
<dbReference type="InterPro" id="IPR034593">
    <property type="entry name" value="DgoD-like"/>
</dbReference>
<name>A0A7V8T066_9BACT</name>
<keyword evidence="1" id="KW-0456">Lyase</keyword>
<proteinExistence type="predicted"/>
<dbReference type="SFLD" id="SFLDG00179">
    <property type="entry name" value="mandelate_racemase"/>
    <property type="match status" value="1"/>
</dbReference>
<dbReference type="SMART" id="SM00922">
    <property type="entry name" value="MR_MLE"/>
    <property type="match status" value="1"/>
</dbReference>
<sequence length="363" mass="40063">MKISSVRAYLLSYPFDAPIHLRFHGGERTILKRDAMFIRVETDNGLVGYAPGPGSERARQIVDTAIAPFLINRTLADPDALRVQFMQGPGTDADVAKTYCSVEIALYDIAGKAQGLPVSEFIGGRVRDRIRLYASAGMYLPPEACAAEAAAIANLGFTAYKLRTALGAERDLDTVRQLRVTLGPDFDLMVDAHTWWRLGESNYSLDTIEQLAGEMSAYDIAWLEEPLPPEDHSGYLRLKEKDLVPLAAGEHEPGEESFLDLIRTQAVDYVQMDVCLQGGYAMGRRLFSEVARSGLRFAFHSSGTALEVVAAAHLGVCWPQMVVEWLEYPCYSSPDRAGMYPFPLAAEILNEPLEVDRGQLTVP</sequence>
<evidence type="ECO:0000313" key="4">
    <source>
        <dbReference type="Proteomes" id="UP000567293"/>
    </source>
</evidence>
<dbReference type="InterPro" id="IPR036849">
    <property type="entry name" value="Enolase-like_C_sf"/>
</dbReference>
<dbReference type="InterPro" id="IPR013341">
    <property type="entry name" value="Mandelate_racemase_N_dom"/>
</dbReference>